<evidence type="ECO:0000256" key="2">
    <source>
        <dbReference type="ARBA" id="ARBA00002631"/>
    </source>
</evidence>
<dbReference type="SUPFAM" id="SSF52141">
    <property type="entry name" value="Uracil-DNA glycosylase-like"/>
    <property type="match status" value="1"/>
</dbReference>
<evidence type="ECO:0000256" key="3">
    <source>
        <dbReference type="ARBA" id="ARBA00008184"/>
    </source>
</evidence>
<dbReference type="NCBIfam" id="NF003588">
    <property type="entry name" value="PRK05254.1-1"/>
    <property type="match status" value="1"/>
</dbReference>
<evidence type="ECO:0000256" key="8">
    <source>
        <dbReference type="ARBA" id="ARBA00023204"/>
    </source>
</evidence>
<dbReference type="GO" id="GO:0097510">
    <property type="term" value="P:base-excision repair, AP site formation via deaminated base removal"/>
    <property type="evidence" value="ECO:0007669"/>
    <property type="project" value="TreeGrafter"/>
</dbReference>
<dbReference type="InterPro" id="IPR036895">
    <property type="entry name" value="Uracil-DNA_glycosylase-like_sf"/>
</dbReference>
<dbReference type="Gene3D" id="3.40.470.10">
    <property type="entry name" value="Uracil-DNA glycosylase-like domain"/>
    <property type="match status" value="1"/>
</dbReference>
<feature type="region of interest" description="Disordered" evidence="12">
    <location>
        <begin position="1"/>
        <end position="50"/>
    </location>
</feature>
<evidence type="ECO:0000256" key="9">
    <source>
        <dbReference type="HAMAP-Rule" id="MF_00148"/>
    </source>
</evidence>
<evidence type="ECO:0000256" key="4">
    <source>
        <dbReference type="ARBA" id="ARBA00012030"/>
    </source>
</evidence>
<dbReference type="SMART" id="SM00987">
    <property type="entry name" value="UreE_C"/>
    <property type="match status" value="1"/>
</dbReference>
<name>A0A2N7VG30_9BURK</name>
<comment type="similarity">
    <text evidence="3 9 11">Belongs to the uracil-DNA glycosylase (UDG) superfamily. UNG family.</text>
</comment>
<dbReference type="NCBIfam" id="NF003589">
    <property type="entry name" value="PRK05254.1-2"/>
    <property type="match status" value="1"/>
</dbReference>
<dbReference type="GO" id="GO:0004844">
    <property type="term" value="F:uracil DNA N-glycosylase activity"/>
    <property type="evidence" value="ECO:0007669"/>
    <property type="project" value="UniProtKB-UniRule"/>
</dbReference>
<evidence type="ECO:0000313" key="14">
    <source>
        <dbReference type="EMBL" id="PMS16110.1"/>
    </source>
</evidence>
<dbReference type="InterPro" id="IPR002043">
    <property type="entry name" value="UDG_fam1"/>
</dbReference>
<dbReference type="Pfam" id="PF03167">
    <property type="entry name" value="UDG"/>
    <property type="match status" value="1"/>
</dbReference>
<protein>
    <recommendedName>
        <fullName evidence="5 9">Uracil-DNA glycosylase</fullName>
        <shortName evidence="9">UDG</shortName>
        <ecNumber evidence="4 9">3.2.2.27</ecNumber>
    </recommendedName>
</protein>
<dbReference type="AlphaFoldDB" id="A0A2N7VG30"/>
<dbReference type="NCBIfam" id="TIGR00628">
    <property type="entry name" value="ung"/>
    <property type="match status" value="1"/>
</dbReference>
<evidence type="ECO:0000313" key="15">
    <source>
        <dbReference type="Proteomes" id="UP000235347"/>
    </source>
</evidence>
<feature type="domain" description="Uracil-DNA glycosylase-like" evidence="13">
    <location>
        <begin position="118"/>
        <end position="282"/>
    </location>
</feature>
<sequence>MQGSLFETADERPAAVAAVARKTTGTPGQSGQQASREPQDAKAAMSAAQGVAEPRLADVPPGLRSPLESQFAALPAAWRQHLQAFIDSEAYRPLCDFVDAQVADGKIIYPAEVFRALRLTSPDDVKVVIVGQDPYHGDDKGHPQAHGLAFSVPSPVRPPPSLRNIFKEIAAEFGYEMPVHGCLDAWARQGVLLLNTVLTVEQGKAASHAKRGWEACTDTLIHALAHRHEHLVFMLWGAHAQAKRVLLDARPHCVLEAPHPSPLSAHRGFLGCRHFALANEYLVANHRTPIDWRLPEIAQA</sequence>
<organism evidence="14 15">
    <name type="scientific">Trinickia soli</name>
    <dbReference type="NCBI Taxonomy" id="380675"/>
    <lineage>
        <taxon>Bacteria</taxon>
        <taxon>Pseudomonadati</taxon>
        <taxon>Pseudomonadota</taxon>
        <taxon>Betaproteobacteria</taxon>
        <taxon>Burkholderiales</taxon>
        <taxon>Burkholderiaceae</taxon>
        <taxon>Trinickia</taxon>
    </lineage>
</organism>
<feature type="active site" description="Proton acceptor" evidence="9 10">
    <location>
        <position position="133"/>
    </location>
</feature>
<dbReference type="PANTHER" id="PTHR11264:SF0">
    <property type="entry name" value="URACIL-DNA GLYCOSYLASE"/>
    <property type="match status" value="1"/>
</dbReference>
<dbReference type="PANTHER" id="PTHR11264">
    <property type="entry name" value="URACIL-DNA GLYCOSYLASE"/>
    <property type="match status" value="1"/>
</dbReference>
<keyword evidence="9" id="KW-0963">Cytoplasm</keyword>
<evidence type="ECO:0000259" key="13">
    <source>
        <dbReference type="SMART" id="SM00986"/>
    </source>
</evidence>
<evidence type="ECO:0000256" key="1">
    <source>
        <dbReference type="ARBA" id="ARBA00001400"/>
    </source>
</evidence>
<evidence type="ECO:0000256" key="6">
    <source>
        <dbReference type="ARBA" id="ARBA00022763"/>
    </source>
</evidence>
<keyword evidence="15" id="KW-1185">Reference proteome</keyword>
<proteinExistence type="inferred from homology"/>
<dbReference type="Proteomes" id="UP000235347">
    <property type="component" value="Unassembled WGS sequence"/>
</dbReference>
<dbReference type="NCBIfam" id="NF003591">
    <property type="entry name" value="PRK05254.1-4"/>
    <property type="match status" value="1"/>
</dbReference>
<dbReference type="GO" id="GO:0005737">
    <property type="term" value="C:cytoplasm"/>
    <property type="evidence" value="ECO:0007669"/>
    <property type="project" value="UniProtKB-SubCell"/>
</dbReference>
<comment type="function">
    <text evidence="2 9 11">Excises uracil residues from the DNA which can arise as a result of misincorporation of dUMP residues by DNA polymerase or due to deamination of cytosine.</text>
</comment>
<evidence type="ECO:0000256" key="10">
    <source>
        <dbReference type="PROSITE-ProRule" id="PRU10072"/>
    </source>
</evidence>
<accession>A0A2N7VG30</accession>
<evidence type="ECO:0000256" key="7">
    <source>
        <dbReference type="ARBA" id="ARBA00022801"/>
    </source>
</evidence>
<dbReference type="InterPro" id="IPR005122">
    <property type="entry name" value="Uracil-DNA_glycosylase-like"/>
</dbReference>
<feature type="compositionally biased region" description="Polar residues" evidence="12">
    <location>
        <begin position="23"/>
        <end position="36"/>
    </location>
</feature>
<keyword evidence="7 9" id="KW-0378">Hydrolase</keyword>
<reference evidence="14 15" key="1">
    <citation type="submission" date="2018-01" db="EMBL/GenBank/DDBJ databases">
        <title>Whole genome analyses suggest that Burkholderia sensu lato contains two further novel genera in the rhizoxinica-symbiotica group Mycetohabitans gen. nov., and Trinickia gen. nov.: implications for the evolution of diazotrophy and nodulation in the Burkholderiaceae.</title>
        <authorList>
            <person name="Estrada-de los Santos P."/>
            <person name="Palmer M."/>
            <person name="Chavez-Ramirez B."/>
            <person name="Beukes C."/>
            <person name="Steenkamp E.T."/>
            <person name="Hirsch A.M."/>
            <person name="Manyaka P."/>
            <person name="Maluk M."/>
            <person name="Lafos M."/>
            <person name="Crook M."/>
            <person name="Gross E."/>
            <person name="Simon M.F."/>
            <person name="Bueno dos Reis Junior F."/>
            <person name="Poole P.S."/>
            <person name="Venter S.N."/>
            <person name="James E.K."/>
        </authorList>
    </citation>
    <scope>NUCLEOTIDE SEQUENCE [LARGE SCALE GENOMIC DNA]</scope>
    <source>
        <strain evidence="14 15">GP25-8</strain>
    </source>
</reference>
<dbReference type="SMART" id="SM00986">
    <property type="entry name" value="UDG"/>
    <property type="match status" value="1"/>
</dbReference>
<gene>
    <name evidence="9" type="primary">ung</name>
    <name evidence="14" type="ORF">C0Z19_26425</name>
</gene>
<dbReference type="InterPro" id="IPR018085">
    <property type="entry name" value="Ura-DNA_Glyclase_AS"/>
</dbReference>
<evidence type="ECO:0000256" key="11">
    <source>
        <dbReference type="RuleBase" id="RU003780"/>
    </source>
</evidence>
<dbReference type="PROSITE" id="PS00130">
    <property type="entry name" value="U_DNA_GLYCOSYLASE"/>
    <property type="match status" value="1"/>
</dbReference>
<dbReference type="NCBIfam" id="NF003592">
    <property type="entry name" value="PRK05254.1-5"/>
    <property type="match status" value="1"/>
</dbReference>
<dbReference type="HAMAP" id="MF_00148">
    <property type="entry name" value="UDG"/>
    <property type="match status" value="1"/>
</dbReference>
<comment type="subcellular location">
    <subcellularLocation>
        <location evidence="9">Cytoplasm</location>
    </subcellularLocation>
</comment>
<dbReference type="CDD" id="cd10027">
    <property type="entry name" value="UDG-F1-like"/>
    <property type="match status" value="1"/>
</dbReference>
<comment type="catalytic activity">
    <reaction evidence="1 9 11">
        <text>Hydrolyzes single-stranded DNA or mismatched double-stranded DNA and polynucleotides, releasing free uracil.</text>
        <dbReference type="EC" id="3.2.2.27"/>
    </reaction>
</comment>
<comment type="caution">
    <text evidence="14">The sequence shown here is derived from an EMBL/GenBank/DDBJ whole genome shotgun (WGS) entry which is preliminary data.</text>
</comment>
<keyword evidence="8 9" id="KW-0234">DNA repair</keyword>
<evidence type="ECO:0000256" key="12">
    <source>
        <dbReference type="SAM" id="MobiDB-lite"/>
    </source>
</evidence>
<dbReference type="EC" id="3.2.2.27" evidence="4 9"/>
<evidence type="ECO:0000256" key="5">
    <source>
        <dbReference type="ARBA" id="ARBA00018429"/>
    </source>
</evidence>
<dbReference type="EMBL" id="PNYB01000038">
    <property type="protein sequence ID" value="PMS16110.1"/>
    <property type="molecule type" value="Genomic_DNA"/>
</dbReference>
<keyword evidence="6 9" id="KW-0227">DNA damage</keyword>